<reference evidence="2 3" key="1">
    <citation type="submission" date="2024-09" db="EMBL/GenBank/DDBJ databases">
        <authorList>
            <person name="Sun Q."/>
            <person name="Mori K."/>
        </authorList>
    </citation>
    <scope>NUCLEOTIDE SEQUENCE [LARGE SCALE GENOMIC DNA]</scope>
    <source>
        <strain evidence="2 3">TBRC 7907</strain>
    </source>
</reference>
<name>A0ABV6A730_9PSEU</name>
<comment type="caution">
    <text evidence="2">The sequence shown here is derived from an EMBL/GenBank/DDBJ whole genome shotgun (WGS) entry which is preliminary data.</text>
</comment>
<dbReference type="Proteomes" id="UP001589693">
    <property type="component" value="Unassembled WGS sequence"/>
</dbReference>
<sequence>MVMLSELQSQVAVSYDRLGMPSWPHPRPGTDSPPEEAYSRVTEPERYGIVHARARVWTDRLSEVPGVEVETLAPAPLDDEGHLGLFDRGVRLTSSRPGTLPLLLLERDAPLSEGEGTLAVLHISVAQPEIAVAMLPDCGCDACDWGSADLLTAIDQKIGTLVGGPFVALRGRGWHARWHPGGGSSGGTAPRQDHAQLMELCRRLAGGEDVRLPDGAEVFVGRSWLD</sequence>
<dbReference type="InterPro" id="IPR045773">
    <property type="entry name" value="DUF6226"/>
</dbReference>
<evidence type="ECO:0000256" key="1">
    <source>
        <dbReference type="SAM" id="MobiDB-lite"/>
    </source>
</evidence>
<dbReference type="EMBL" id="JBHLZU010000032">
    <property type="protein sequence ID" value="MFB9908936.1"/>
    <property type="molecule type" value="Genomic_DNA"/>
</dbReference>
<evidence type="ECO:0000313" key="2">
    <source>
        <dbReference type="EMBL" id="MFB9908936.1"/>
    </source>
</evidence>
<accession>A0ABV6A730</accession>
<feature type="region of interest" description="Disordered" evidence="1">
    <location>
        <begin position="18"/>
        <end position="37"/>
    </location>
</feature>
<organism evidence="2 3">
    <name type="scientific">Allokutzneria oryzae</name>
    <dbReference type="NCBI Taxonomy" id="1378989"/>
    <lineage>
        <taxon>Bacteria</taxon>
        <taxon>Bacillati</taxon>
        <taxon>Actinomycetota</taxon>
        <taxon>Actinomycetes</taxon>
        <taxon>Pseudonocardiales</taxon>
        <taxon>Pseudonocardiaceae</taxon>
        <taxon>Allokutzneria</taxon>
    </lineage>
</organism>
<keyword evidence="3" id="KW-1185">Reference proteome</keyword>
<proteinExistence type="predicted"/>
<gene>
    <name evidence="2" type="ORF">ACFFQA_33780</name>
</gene>
<dbReference type="Pfam" id="PF19736">
    <property type="entry name" value="DUF6226"/>
    <property type="match status" value="1"/>
</dbReference>
<protein>
    <submittedName>
        <fullName evidence="2">DUF6226 family protein</fullName>
    </submittedName>
</protein>
<dbReference type="RefSeq" id="WP_377861138.1">
    <property type="nucleotide sequence ID" value="NZ_JBHLZU010000032.1"/>
</dbReference>
<evidence type="ECO:0000313" key="3">
    <source>
        <dbReference type="Proteomes" id="UP001589693"/>
    </source>
</evidence>